<organism evidence="2 3">
    <name type="scientific">Methanoculleus caldifontis</name>
    <dbReference type="NCBI Taxonomy" id="2651577"/>
    <lineage>
        <taxon>Archaea</taxon>
        <taxon>Methanobacteriati</taxon>
        <taxon>Methanobacteriota</taxon>
        <taxon>Stenosarchaea group</taxon>
        <taxon>Methanomicrobia</taxon>
        <taxon>Methanomicrobiales</taxon>
        <taxon>Methanomicrobiaceae</taxon>
        <taxon>Methanoculleus</taxon>
    </lineage>
</organism>
<dbReference type="Proteomes" id="UP001281203">
    <property type="component" value="Unassembled WGS sequence"/>
</dbReference>
<evidence type="ECO:0000313" key="2">
    <source>
        <dbReference type="EMBL" id="MDV2482016.1"/>
    </source>
</evidence>
<name>A0ABU3X3N5_9EURY</name>
<keyword evidence="3" id="KW-1185">Reference proteome</keyword>
<protein>
    <submittedName>
        <fullName evidence="2">Uncharacterized protein</fullName>
    </submittedName>
</protein>
<proteinExistence type="predicted"/>
<reference evidence="2 3" key="1">
    <citation type="submission" date="2019-10" db="EMBL/GenBank/DDBJ databases">
        <title>Isolation and characterization of Methanoculleus sp. Wushi-C6 from a hot spring well.</title>
        <authorList>
            <person name="Chen S.-C."/>
            <person name="Lan Z.-H."/>
            <person name="You Y.-T."/>
            <person name="Lai M.-C."/>
        </authorList>
    </citation>
    <scope>NUCLEOTIDE SEQUENCE [LARGE SCALE GENOMIC DNA]</scope>
    <source>
        <strain evidence="2 3">Wushi-C6</strain>
    </source>
</reference>
<gene>
    <name evidence="2" type="ORF">F8E02_08420</name>
</gene>
<feature type="compositionally biased region" description="Low complexity" evidence="1">
    <location>
        <begin position="51"/>
        <end position="73"/>
    </location>
</feature>
<sequence length="211" mass="23137">MYKSFSVAAVLILLLASAGCAELPPSGESGWSGLFSPSETQEIPPAGEPDPGYLTPATPYPTPTSSRTSPTLSQAPQASPTPEPYVIIYNRTTQFNATHTVEAFSFNLTAPPLLIEFKVEPEMVTRIIEAKSDYEKKQYKEYKQTFPSEDAWFKVTVRERGSGRIVAEDGFGKLYSADTRKQVFIGRHGDFLIELTGNKAKVHVVMRAGGV</sequence>
<feature type="region of interest" description="Disordered" evidence="1">
    <location>
        <begin position="31"/>
        <end position="80"/>
    </location>
</feature>
<comment type="caution">
    <text evidence="2">The sequence shown here is derived from an EMBL/GenBank/DDBJ whole genome shotgun (WGS) entry which is preliminary data.</text>
</comment>
<evidence type="ECO:0000256" key="1">
    <source>
        <dbReference type="SAM" id="MobiDB-lite"/>
    </source>
</evidence>
<accession>A0ABU3X3N5</accession>
<dbReference type="EMBL" id="WBKO01000001">
    <property type="protein sequence ID" value="MDV2482016.1"/>
    <property type="molecule type" value="Genomic_DNA"/>
</dbReference>
<evidence type="ECO:0000313" key="3">
    <source>
        <dbReference type="Proteomes" id="UP001281203"/>
    </source>
</evidence>
<dbReference type="PROSITE" id="PS51257">
    <property type="entry name" value="PROKAR_LIPOPROTEIN"/>
    <property type="match status" value="1"/>
</dbReference>